<sequence>MKERELMVRQAVAKVLTAQQRLLAVTRTRKSESLYVCVLNEQRQYVTFRVSFHAAKSGFLSVPTFVTGNPEILEQAVRDYLPKATWLTLTYRDYFVLSVITVSHLHHIRFQIDDLYNIFSDEKEAMIFYQVRDSYKKKHIIVNGLEEATNQVFRKLFASGLIASHQRPGDTPAVYVSEMGMRLLDDFALPFVQRFMTDYAQLNWNNITLPEEARLAEEQE</sequence>
<protein>
    <submittedName>
        <fullName evidence="1">Uncharacterized protein</fullName>
    </submittedName>
</protein>
<name>A0A0F3RUR0_9LACO</name>
<reference evidence="1 2" key="1">
    <citation type="submission" date="2015-03" db="EMBL/GenBank/DDBJ databases">
        <authorList>
            <person name="Zheng J."/>
            <person name="Ganezle M."/>
        </authorList>
    </citation>
    <scope>NUCLEOTIDE SEQUENCE [LARGE SCALE GENOMIC DNA]</scope>
    <source>
        <strain evidence="1 2">LP38</strain>
    </source>
</reference>
<accession>A0A0F3RUR0</accession>
<dbReference type="PATRIC" id="fig|216463.3.peg.2140"/>
<gene>
    <name evidence="1" type="ORF">VC81_01715</name>
</gene>
<dbReference type="RefSeq" id="WP_045806433.1">
    <property type="nucleotide sequence ID" value="NZ_JZCR01000005.1"/>
</dbReference>
<evidence type="ECO:0000313" key="2">
    <source>
        <dbReference type="Proteomes" id="UP000033491"/>
    </source>
</evidence>
<comment type="caution">
    <text evidence="1">The sequence shown here is derived from an EMBL/GenBank/DDBJ whole genome shotgun (WGS) entry which is preliminary data.</text>
</comment>
<evidence type="ECO:0000313" key="1">
    <source>
        <dbReference type="EMBL" id="KJW13640.1"/>
    </source>
</evidence>
<dbReference type="EMBL" id="JZCR01000005">
    <property type="protein sequence ID" value="KJW13640.1"/>
    <property type="molecule type" value="Genomic_DNA"/>
</dbReference>
<dbReference type="OrthoDB" id="2320518at2"/>
<dbReference type="AlphaFoldDB" id="A0A0F3RUR0"/>
<proteinExistence type="predicted"/>
<organism evidence="1 2">
    <name type="scientific">Levilactobacillus spicheri</name>
    <dbReference type="NCBI Taxonomy" id="216463"/>
    <lineage>
        <taxon>Bacteria</taxon>
        <taxon>Bacillati</taxon>
        <taxon>Bacillota</taxon>
        <taxon>Bacilli</taxon>
        <taxon>Lactobacillales</taxon>
        <taxon>Lactobacillaceae</taxon>
        <taxon>Levilactobacillus</taxon>
    </lineage>
</organism>
<dbReference type="Proteomes" id="UP000033491">
    <property type="component" value="Unassembled WGS sequence"/>
</dbReference>